<evidence type="ECO:0000313" key="3">
    <source>
        <dbReference type="Proteomes" id="UP000233524"/>
    </source>
</evidence>
<organism evidence="2 3">
    <name type="scientific">Lomentospora prolificans</name>
    <dbReference type="NCBI Taxonomy" id="41688"/>
    <lineage>
        <taxon>Eukaryota</taxon>
        <taxon>Fungi</taxon>
        <taxon>Dikarya</taxon>
        <taxon>Ascomycota</taxon>
        <taxon>Pezizomycotina</taxon>
        <taxon>Sordariomycetes</taxon>
        <taxon>Hypocreomycetidae</taxon>
        <taxon>Microascales</taxon>
        <taxon>Microascaceae</taxon>
        <taxon>Lomentospora</taxon>
    </lineage>
</organism>
<dbReference type="AlphaFoldDB" id="A0A2N3NH11"/>
<dbReference type="PANTHER" id="PTHR38847:SF1">
    <property type="entry name" value="PSEUDOURIDINE SYNTHASE RSUA_RLUA-LIKE DOMAIN-CONTAINING PROTEIN"/>
    <property type="match status" value="1"/>
</dbReference>
<dbReference type="VEuPathDB" id="FungiDB:jhhlp_001738"/>
<gene>
    <name evidence="2" type="ORF">jhhlp_001738</name>
</gene>
<reference evidence="2 3" key="1">
    <citation type="journal article" date="2017" name="G3 (Bethesda)">
        <title>First Draft Genome Sequence of the Pathogenic Fungus Lomentospora prolificans (Formerly Scedosporium prolificans).</title>
        <authorList>
            <person name="Luo R."/>
            <person name="Zimin A."/>
            <person name="Workman R."/>
            <person name="Fan Y."/>
            <person name="Pertea G."/>
            <person name="Grossman N."/>
            <person name="Wear M.P."/>
            <person name="Jia B."/>
            <person name="Miller H."/>
            <person name="Casadevall A."/>
            <person name="Timp W."/>
            <person name="Zhang S.X."/>
            <person name="Salzberg S.L."/>
        </authorList>
    </citation>
    <scope>NUCLEOTIDE SEQUENCE [LARGE SCALE GENOMIC DNA]</scope>
    <source>
        <strain evidence="2 3">JHH-5317</strain>
    </source>
</reference>
<evidence type="ECO:0000256" key="1">
    <source>
        <dbReference type="SAM" id="SignalP"/>
    </source>
</evidence>
<dbReference type="Proteomes" id="UP000233524">
    <property type="component" value="Unassembled WGS sequence"/>
</dbReference>
<sequence>MVRSIFLALPTLAFAGPVAIESRQAPDVRLTSVSLTGAGCPPGSFSASILGEEQKIALTLFDAYEILAGQGVPANNEDLTCEVSITVSLPGGCTSAVLTATTRGYVGLADGATALLSNKYSLSSGTTSPDPADLIFTSAEWGSGGNDFIRRDPVAISSSSQSVVFKTSLTSFLNAPNAEFVSRVTVDGLEVAVSSSATC</sequence>
<dbReference type="Pfam" id="PF14273">
    <property type="entry name" value="DUF4360"/>
    <property type="match status" value="1"/>
</dbReference>
<dbReference type="InParanoid" id="A0A2N3NH11"/>
<comment type="caution">
    <text evidence="2">The sequence shown here is derived from an EMBL/GenBank/DDBJ whole genome shotgun (WGS) entry which is preliminary data.</text>
</comment>
<dbReference type="PANTHER" id="PTHR38847">
    <property type="match status" value="1"/>
</dbReference>
<feature type="chain" id="PRO_5014871971" description="Ubiquitin 3 binding protein But2 C-terminal domain-containing protein" evidence="1">
    <location>
        <begin position="16"/>
        <end position="199"/>
    </location>
</feature>
<name>A0A2N3NH11_9PEZI</name>
<dbReference type="EMBL" id="NLAX01000005">
    <property type="protein sequence ID" value="PKS11749.1"/>
    <property type="molecule type" value="Genomic_DNA"/>
</dbReference>
<keyword evidence="3" id="KW-1185">Reference proteome</keyword>
<accession>A0A2N3NH11</accession>
<evidence type="ECO:0008006" key="4">
    <source>
        <dbReference type="Google" id="ProtNLM"/>
    </source>
</evidence>
<feature type="signal peptide" evidence="1">
    <location>
        <begin position="1"/>
        <end position="15"/>
    </location>
</feature>
<proteinExistence type="predicted"/>
<dbReference type="InterPro" id="IPR025649">
    <property type="entry name" value="DUF4360"/>
</dbReference>
<dbReference type="OrthoDB" id="4585762at2759"/>
<protein>
    <recommendedName>
        <fullName evidence="4">Ubiquitin 3 binding protein But2 C-terminal domain-containing protein</fullName>
    </recommendedName>
</protein>
<keyword evidence="1" id="KW-0732">Signal</keyword>
<evidence type="ECO:0000313" key="2">
    <source>
        <dbReference type="EMBL" id="PKS11749.1"/>
    </source>
</evidence>